<feature type="transmembrane region" description="Helical" evidence="12">
    <location>
        <begin position="371"/>
        <end position="391"/>
    </location>
</feature>
<comment type="subunit">
    <text evidence="11">Forms homooligomers. Interacts with MRS2.</text>
</comment>
<dbReference type="OMA" id="TRNNCII"/>
<keyword evidence="13" id="KW-0175">Coiled coil</keyword>
<dbReference type="InParanoid" id="G3AU43"/>
<keyword evidence="4 12" id="KW-0812">Transmembrane</keyword>
<evidence type="ECO:0000256" key="5">
    <source>
        <dbReference type="ARBA" id="ARBA00022842"/>
    </source>
</evidence>
<keyword evidence="9 12" id="KW-0472">Membrane</keyword>
<dbReference type="PANTHER" id="PTHR13890:SF0">
    <property type="entry name" value="MAGNESIUM TRANSPORTER MRS2 HOMOLOG, MITOCHONDRIAL"/>
    <property type="match status" value="1"/>
</dbReference>
<evidence type="ECO:0000256" key="8">
    <source>
        <dbReference type="ARBA" id="ARBA00023065"/>
    </source>
</evidence>
<feature type="transmembrane region" description="Helical" evidence="12">
    <location>
        <begin position="340"/>
        <end position="359"/>
    </location>
</feature>
<keyword evidence="7 12" id="KW-1133">Transmembrane helix</keyword>
<dbReference type="Gene3D" id="2.40.128.330">
    <property type="match status" value="1"/>
</dbReference>
<keyword evidence="12" id="KW-0999">Mitochondrion inner membrane</keyword>
<dbReference type="Gene3D" id="1.20.58.340">
    <property type="entry name" value="Magnesium transport protein CorA, transmembrane region"/>
    <property type="match status" value="1"/>
</dbReference>
<dbReference type="EMBL" id="GL996505">
    <property type="protein sequence ID" value="EGW30419.1"/>
    <property type="molecule type" value="Genomic_DNA"/>
</dbReference>
<dbReference type="CDD" id="cd12823">
    <property type="entry name" value="Mrs2_Mfm1p-like"/>
    <property type="match status" value="1"/>
</dbReference>
<keyword evidence="3 12" id="KW-0813">Transport</keyword>
<evidence type="ECO:0000256" key="1">
    <source>
        <dbReference type="ARBA" id="ARBA00004448"/>
    </source>
</evidence>
<comment type="subcellular location">
    <subcellularLocation>
        <location evidence="1 12">Mitochondrion inner membrane</location>
        <topology evidence="1 12">Multi-pass membrane protein</topology>
    </subcellularLocation>
</comment>
<dbReference type="KEGG" id="spaa:SPAPADRAFT_73156"/>
<evidence type="ECO:0000256" key="9">
    <source>
        <dbReference type="ARBA" id="ARBA00023136"/>
    </source>
</evidence>
<dbReference type="GO" id="GO:0005743">
    <property type="term" value="C:mitochondrial inner membrane"/>
    <property type="evidence" value="ECO:0007669"/>
    <property type="project" value="UniProtKB-SubCell"/>
</dbReference>
<evidence type="ECO:0000256" key="2">
    <source>
        <dbReference type="ARBA" id="ARBA00009765"/>
    </source>
</evidence>
<proteinExistence type="inferred from homology"/>
<evidence type="ECO:0000313" key="14">
    <source>
        <dbReference type="EMBL" id="EGW30419.1"/>
    </source>
</evidence>
<evidence type="ECO:0000256" key="6">
    <source>
        <dbReference type="ARBA" id="ARBA00022946"/>
    </source>
</evidence>
<keyword evidence="5 12" id="KW-0460">Magnesium</keyword>
<dbReference type="InterPro" id="IPR039204">
    <property type="entry name" value="MRS2-like"/>
</dbReference>
<comment type="function">
    <text evidence="10">Mitochondrial inner membrane magnesium transporter required for mitochondrial magnesium homeostasis. Modulates the conductance of the MRS2 channel. Involved in the splicing of mRNA group II introns in mitochondria by affecting mitochondrial magnesium concentrations, which are critical for group II intron splicing.</text>
</comment>
<evidence type="ECO:0000256" key="11">
    <source>
        <dbReference type="ARBA" id="ARBA00038721"/>
    </source>
</evidence>
<evidence type="ECO:0000256" key="10">
    <source>
        <dbReference type="ARBA" id="ARBA00037564"/>
    </source>
</evidence>
<dbReference type="GO" id="GO:0015095">
    <property type="term" value="F:magnesium ion transmembrane transporter activity"/>
    <property type="evidence" value="ECO:0007669"/>
    <property type="project" value="EnsemblFungi"/>
</dbReference>
<evidence type="ECO:0000256" key="13">
    <source>
        <dbReference type="SAM" id="Coils"/>
    </source>
</evidence>
<evidence type="ECO:0000256" key="7">
    <source>
        <dbReference type="ARBA" id="ARBA00022989"/>
    </source>
</evidence>
<dbReference type="PANTHER" id="PTHR13890">
    <property type="entry name" value="RNA SPLICING PROTEIN MRS2, MITOCHONDRIAL"/>
    <property type="match status" value="1"/>
</dbReference>
<evidence type="ECO:0000256" key="3">
    <source>
        <dbReference type="ARBA" id="ARBA00022448"/>
    </source>
</evidence>
<protein>
    <recommendedName>
        <fullName evidence="12">Magnesium transporter</fullName>
    </recommendedName>
</protein>
<dbReference type="AlphaFoldDB" id="G3AU43"/>
<dbReference type="Proteomes" id="UP000000709">
    <property type="component" value="Unassembled WGS sequence"/>
</dbReference>
<evidence type="ECO:0000256" key="12">
    <source>
        <dbReference type="RuleBase" id="RU366042"/>
    </source>
</evidence>
<dbReference type="Pfam" id="PF22099">
    <property type="entry name" value="MRS2-like"/>
    <property type="match status" value="1"/>
</dbReference>
<accession>G3AU43</accession>
<feature type="coiled-coil region" evidence="13">
    <location>
        <begin position="294"/>
        <end position="321"/>
    </location>
</feature>
<name>G3AU43_SPAPN</name>
<dbReference type="HOGENOM" id="CLU_025144_1_0_1"/>
<dbReference type="FunCoup" id="G3AU43">
    <property type="interactions" value="328"/>
</dbReference>
<keyword evidence="8 12" id="KW-0406">Ion transport</keyword>
<sequence length="414" mass="47193">MTSVIIDNNLGRHPIGCPHSSIPPGEIRRQLCRYSEIYQGALPPKRNTETFQDLFISKTLSSTKHTESEHIRCTIFDQQGSMVQHGKEIRKSEFMKQHNLVPRDFRKLSRHQQGLATNVTGINLDIVPSIVARQDSILLNILNIRAMIKHDMVVVFDSTNGASSQRQESYSHSTFLKEMDERLSGNDSLPYEFRALEAILISAISNLTIEMKVHQTVLSHILSGLDDSIERYKLRYLLIQSKKTAQFQRKAILIRDLLEDLLERDDELNDLYLTNKGQGQPRQGSNHAEIEMLLESYYKTADEIVQTMENLKSQIKTTEEIINIVLDSNRNELMLLGLKFSTGLLSMGIALYISALYGMNLENFIEESNGGFEVVVVVSVISLAVLLRFGVKQLRKLEKITMDRAPHERSKKLH</sequence>
<reference evidence="14 15" key="1">
    <citation type="journal article" date="2011" name="Proc. Natl. Acad. Sci. U.S.A.">
        <title>Comparative genomics of xylose-fermenting fungi for enhanced biofuel production.</title>
        <authorList>
            <person name="Wohlbach D.J."/>
            <person name="Kuo A."/>
            <person name="Sato T.K."/>
            <person name="Potts K.M."/>
            <person name="Salamov A.A."/>
            <person name="LaButti K.M."/>
            <person name="Sun H."/>
            <person name="Clum A."/>
            <person name="Pangilinan J.L."/>
            <person name="Lindquist E.A."/>
            <person name="Lucas S."/>
            <person name="Lapidus A."/>
            <person name="Jin M."/>
            <person name="Gunawan C."/>
            <person name="Balan V."/>
            <person name="Dale B.E."/>
            <person name="Jeffries T.W."/>
            <person name="Zinkel R."/>
            <person name="Barry K.W."/>
            <person name="Grigoriev I.V."/>
            <person name="Gasch A.P."/>
        </authorList>
    </citation>
    <scope>NUCLEOTIDE SEQUENCE [LARGE SCALE GENOMIC DNA]</scope>
    <source>
        <strain evidence="15">NRRL Y-27907 / 11-Y1</strain>
    </source>
</reference>
<dbReference type="GO" id="GO:0045016">
    <property type="term" value="P:mitochondrial magnesium ion transmembrane transport"/>
    <property type="evidence" value="ECO:0007669"/>
    <property type="project" value="EnsemblFungi"/>
</dbReference>
<dbReference type="OrthoDB" id="10251508at2759"/>
<dbReference type="GeneID" id="18875469"/>
<comment type="similarity">
    <text evidence="2 12">Belongs to the CorA metal ion transporter (MIT) (TC 1.A.35) family.</text>
</comment>
<evidence type="ECO:0000256" key="4">
    <source>
        <dbReference type="ARBA" id="ARBA00022692"/>
    </source>
</evidence>
<keyword evidence="12" id="KW-0496">Mitochondrion</keyword>
<organism evidence="15">
    <name type="scientific">Spathaspora passalidarum (strain NRRL Y-27907 / 11-Y1)</name>
    <dbReference type="NCBI Taxonomy" id="619300"/>
    <lineage>
        <taxon>Eukaryota</taxon>
        <taxon>Fungi</taxon>
        <taxon>Dikarya</taxon>
        <taxon>Ascomycota</taxon>
        <taxon>Saccharomycotina</taxon>
        <taxon>Pichiomycetes</taxon>
        <taxon>Debaryomycetaceae</taxon>
        <taxon>Spathaspora</taxon>
    </lineage>
</organism>
<keyword evidence="6" id="KW-0809">Transit peptide</keyword>
<gene>
    <name evidence="14" type="ORF">SPAPADRAFT_73156</name>
</gene>
<evidence type="ECO:0000313" key="15">
    <source>
        <dbReference type="Proteomes" id="UP000000709"/>
    </source>
</evidence>
<dbReference type="RefSeq" id="XP_007377390.1">
    <property type="nucleotide sequence ID" value="XM_007377328.1"/>
</dbReference>
<keyword evidence="15" id="KW-1185">Reference proteome</keyword>
<dbReference type="eggNOG" id="KOG2662">
    <property type="taxonomic scope" value="Eukaryota"/>
</dbReference>